<dbReference type="PANTHER" id="PTHR46224:SF64">
    <property type="entry name" value="IQ MOTIF AND ANKYRIN REPEAT DOMAIN-CONTAINING PROTEIN 1"/>
    <property type="match status" value="1"/>
</dbReference>
<dbReference type="PANTHER" id="PTHR46224">
    <property type="entry name" value="ANKYRIN REPEAT FAMILY PROTEIN"/>
    <property type="match status" value="1"/>
</dbReference>
<sequence length="463" mass="51601">MPHPSSPTPLMDERPQPTQDSEFESVADLHTRLRTTIDSLVNIWVEGGPNQNEEPRLRRELGALLSNPASSIDFLDPQIGTLILLSAHEADETLFKLLIAHDPNAGPNFECVSNEVLFWAATHGHTSLVERLLEVDGIDPNVMDDYEGETPLSCAAGNDGIDVIRVLLDDERVEIDLCPEWGKGKNGNGKHHTALWWAVWSGKERAARLLRARGAATPRIEGEALICRLLLEAVEKDWVTILEIILETCRKDYATGCGPRGNFRWQFYSNYQRRTLLSLAAETGNVSVLNLLVRYSDNASGGLNPLDVHGRAPIWYAGSKGHDQALRALLPLVDHPRAVDAMDDEGKTPLAEAVEQWTSRRDYPVTQRSRALGRRADAIRQLVAHPMVKTESLGDEQLWVLLGRCVRGGYVEIVEGLAKKDVRVSYESTYFDGCKEKTLIAWAESIQHEELVNLLLEKRESSG</sequence>
<evidence type="ECO:0000313" key="2">
    <source>
        <dbReference type="EMBL" id="KAL2818866.1"/>
    </source>
</evidence>
<dbReference type="InterPro" id="IPR002110">
    <property type="entry name" value="Ankyrin_rpt"/>
</dbReference>
<keyword evidence="3" id="KW-1185">Reference proteome</keyword>
<dbReference type="Proteomes" id="UP001610334">
    <property type="component" value="Unassembled WGS sequence"/>
</dbReference>
<protein>
    <submittedName>
        <fullName evidence="2">Ankyrin repeat-containing domain protein</fullName>
    </submittedName>
</protein>
<gene>
    <name evidence="2" type="ORF">BJX63DRAFT_44601</name>
</gene>
<dbReference type="Gene3D" id="1.25.40.20">
    <property type="entry name" value="Ankyrin repeat-containing domain"/>
    <property type="match status" value="1"/>
</dbReference>
<accession>A0ABR4HTP4</accession>
<evidence type="ECO:0000313" key="3">
    <source>
        <dbReference type="Proteomes" id="UP001610334"/>
    </source>
</evidence>
<comment type="caution">
    <text evidence="2">The sequence shown here is derived from an EMBL/GenBank/DDBJ whole genome shotgun (WGS) entry which is preliminary data.</text>
</comment>
<dbReference type="SMART" id="SM00248">
    <property type="entry name" value="ANK"/>
    <property type="match status" value="7"/>
</dbReference>
<dbReference type="InterPro" id="IPR036770">
    <property type="entry name" value="Ankyrin_rpt-contain_sf"/>
</dbReference>
<name>A0ABR4HTP4_9EURO</name>
<dbReference type="InterPro" id="IPR051616">
    <property type="entry name" value="Cul2-RING_E3_ligase_SR"/>
</dbReference>
<dbReference type="SUPFAM" id="SSF48403">
    <property type="entry name" value="Ankyrin repeat"/>
    <property type="match status" value="1"/>
</dbReference>
<proteinExistence type="predicted"/>
<evidence type="ECO:0000256" key="1">
    <source>
        <dbReference type="SAM" id="MobiDB-lite"/>
    </source>
</evidence>
<dbReference type="Pfam" id="PF12796">
    <property type="entry name" value="Ank_2"/>
    <property type="match status" value="1"/>
</dbReference>
<dbReference type="EMBL" id="JBFXLT010000012">
    <property type="protein sequence ID" value="KAL2818866.1"/>
    <property type="molecule type" value="Genomic_DNA"/>
</dbReference>
<organism evidence="2 3">
    <name type="scientific">Aspergillus granulosus</name>
    <dbReference type="NCBI Taxonomy" id="176169"/>
    <lineage>
        <taxon>Eukaryota</taxon>
        <taxon>Fungi</taxon>
        <taxon>Dikarya</taxon>
        <taxon>Ascomycota</taxon>
        <taxon>Pezizomycotina</taxon>
        <taxon>Eurotiomycetes</taxon>
        <taxon>Eurotiomycetidae</taxon>
        <taxon>Eurotiales</taxon>
        <taxon>Aspergillaceae</taxon>
        <taxon>Aspergillus</taxon>
        <taxon>Aspergillus subgen. Nidulantes</taxon>
    </lineage>
</organism>
<reference evidence="2 3" key="1">
    <citation type="submission" date="2024-07" db="EMBL/GenBank/DDBJ databases">
        <title>Section-level genome sequencing and comparative genomics of Aspergillus sections Usti and Cavernicolus.</title>
        <authorList>
            <consortium name="Lawrence Berkeley National Laboratory"/>
            <person name="Nybo J.L."/>
            <person name="Vesth T.C."/>
            <person name="Theobald S."/>
            <person name="Frisvad J.C."/>
            <person name="Larsen T.O."/>
            <person name="Kjaerboelling I."/>
            <person name="Rothschild-Mancinelli K."/>
            <person name="Lyhne E.K."/>
            <person name="Kogle M.E."/>
            <person name="Barry K."/>
            <person name="Clum A."/>
            <person name="Na H."/>
            <person name="Ledsgaard L."/>
            <person name="Lin J."/>
            <person name="Lipzen A."/>
            <person name="Kuo A."/>
            <person name="Riley R."/>
            <person name="Mondo S."/>
            <person name="Labutti K."/>
            <person name="Haridas S."/>
            <person name="Pangalinan J."/>
            <person name="Salamov A.A."/>
            <person name="Simmons B.A."/>
            <person name="Magnuson J.K."/>
            <person name="Chen J."/>
            <person name="Drula E."/>
            <person name="Henrissat B."/>
            <person name="Wiebenga A."/>
            <person name="Lubbers R.J."/>
            <person name="Gomes A.C."/>
            <person name="Makela M.R."/>
            <person name="Stajich J."/>
            <person name="Grigoriev I.V."/>
            <person name="Mortensen U.H."/>
            <person name="De Vries R.P."/>
            <person name="Baker S.E."/>
            <person name="Andersen M.R."/>
        </authorList>
    </citation>
    <scope>NUCLEOTIDE SEQUENCE [LARGE SCALE GENOMIC DNA]</scope>
    <source>
        <strain evidence="2 3">CBS 588.65</strain>
    </source>
</reference>
<feature type="region of interest" description="Disordered" evidence="1">
    <location>
        <begin position="1"/>
        <end position="22"/>
    </location>
</feature>